<evidence type="ECO:0000256" key="5">
    <source>
        <dbReference type="ARBA" id="ARBA00022475"/>
    </source>
</evidence>
<dbReference type="PROSITE" id="PS51257">
    <property type="entry name" value="PROKAR_LIPOPROTEIN"/>
    <property type="match status" value="1"/>
</dbReference>
<keyword evidence="4" id="KW-0813">Transport</keyword>
<evidence type="ECO:0000256" key="9">
    <source>
        <dbReference type="SAM" id="SignalP"/>
    </source>
</evidence>
<gene>
    <name evidence="10" type="ORF">Q8791_12330</name>
</gene>
<evidence type="ECO:0000256" key="2">
    <source>
        <dbReference type="ARBA" id="ARBA00004533"/>
    </source>
</evidence>
<dbReference type="EMBL" id="JAUZMY010000010">
    <property type="protein sequence ID" value="MEE2038003.1"/>
    <property type="molecule type" value="Genomic_DNA"/>
</dbReference>
<feature type="chain" id="PRO_5046080603" evidence="9">
    <location>
        <begin position="27"/>
        <end position="351"/>
    </location>
</feature>
<evidence type="ECO:0000256" key="4">
    <source>
        <dbReference type="ARBA" id="ARBA00022448"/>
    </source>
</evidence>
<reference evidence="10 11" key="1">
    <citation type="submission" date="2023-08" db="EMBL/GenBank/DDBJ databases">
        <authorList>
            <person name="Girao M."/>
            <person name="Carvalho M.F."/>
        </authorList>
    </citation>
    <scope>NUCLEOTIDE SEQUENCE [LARGE SCALE GENOMIC DNA]</scope>
    <source>
        <strain evidence="10 11">CT-R113</strain>
    </source>
</reference>
<name>A0ABU7K6X4_9ACTN</name>
<keyword evidence="7 9" id="KW-0732">Signal</keyword>
<accession>A0ABU7K6X4</accession>
<evidence type="ECO:0000313" key="10">
    <source>
        <dbReference type="EMBL" id="MEE2038003.1"/>
    </source>
</evidence>
<comment type="caution">
    <text evidence="10">The sequence shown here is derived from an EMBL/GenBank/DDBJ whole genome shotgun (WGS) entry which is preliminary data.</text>
</comment>
<evidence type="ECO:0000256" key="8">
    <source>
        <dbReference type="ARBA" id="ARBA00023136"/>
    </source>
</evidence>
<evidence type="ECO:0000256" key="7">
    <source>
        <dbReference type="ARBA" id="ARBA00022729"/>
    </source>
</evidence>
<dbReference type="InterPro" id="IPR044527">
    <property type="entry name" value="NrtA/CpmA_ABC-bd_dom"/>
</dbReference>
<keyword evidence="5" id="KW-1003">Cell membrane</keyword>
<evidence type="ECO:0000256" key="6">
    <source>
        <dbReference type="ARBA" id="ARBA00022519"/>
    </source>
</evidence>
<organism evidence="10 11">
    <name type="scientific">Nocardiopsis codii</name>
    <dbReference type="NCBI Taxonomy" id="3065942"/>
    <lineage>
        <taxon>Bacteria</taxon>
        <taxon>Bacillati</taxon>
        <taxon>Actinomycetota</taxon>
        <taxon>Actinomycetes</taxon>
        <taxon>Streptosporangiales</taxon>
        <taxon>Nocardiopsidaceae</taxon>
        <taxon>Nocardiopsis</taxon>
    </lineage>
</organism>
<dbReference type="SUPFAM" id="SSF53850">
    <property type="entry name" value="Periplasmic binding protein-like II"/>
    <property type="match status" value="1"/>
</dbReference>
<dbReference type="PANTHER" id="PTHR30024:SF47">
    <property type="entry name" value="TAURINE-BINDING PERIPLASMIC PROTEIN"/>
    <property type="match status" value="1"/>
</dbReference>
<dbReference type="Gene3D" id="3.40.190.10">
    <property type="entry name" value="Periplasmic binding protein-like II"/>
    <property type="match status" value="2"/>
</dbReference>
<evidence type="ECO:0000313" key="11">
    <source>
        <dbReference type="Proteomes" id="UP001356095"/>
    </source>
</evidence>
<dbReference type="Pfam" id="PF13379">
    <property type="entry name" value="NMT1_2"/>
    <property type="match status" value="1"/>
</dbReference>
<dbReference type="PANTHER" id="PTHR30024">
    <property type="entry name" value="ALIPHATIC SULFONATES-BINDING PROTEIN-RELATED"/>
    <property type="match status" value="1"/>
</dbReference>
<dbReference type="RefSeq" id="WP_330091793.1">
    <property type="nucleotide sequence ID" value="NZ_JAUZMY010000010.1"/>
</dbReference>
<comment type="subcellular location">
    <subcellularLocation>
        <location evidence="2">Cell inner membrane</location>
    </subcellularLocation>
    <subcellularLocation>
        <location evidence="1">Periplasm</location>
    </subcellularLocation>
</comment>
<dbReference type="Proteomes" id="UP001356095">
    <property type="component" value="Unassembled WGS sequence"/>
</dbReference>
<proteinExistence type="inferred from homology"/>
<keyword evidence="8" id="KW-0472">Membrane</keyword>
<dbReference type="CDD" id="cd13553">
    <property type="entry name" value="PBP2_NrtA_CpmA_like"/>
    <property type="match status" value="1"/>
</dbReference>
<evidence type="ECO:0000256" key="1">
    <source>
        <dbReference type="ARBA" id="ARBA00004418"/>
    </source>
</evidence>
<comment type="similarity">
    <text evidence="3">Belongs to the bacterial solute-binding protein SsuA/TauA family.</text>
</comment>
<sequence>MRVPSVPLRTALATLALGLAATGCGAAGDGESEGSSLTIGYFPNLTHAPALVGVQNGILTDALGEDVAFDTRTFNSGPDAVNALFAGEVDAAYLGPSPAVNGWAQSEGEALHIVAGTATQGTGLVVREGIDTVEDLRGTTLATPQLGGTQDVALRWLAEEQGWDVDTAGGGDLSIVPQANPDTVDAFALGEIDGAWLPEPHLSRVLAEDDAHLLIDEADLWPETDGQFVTTHLVVGSEFLEGNPGVVEDLLRGHIASVDLLNEDPEQARRAAVDHLESLTGARLDPDTTATAFDNVTFTVDPVAPSLLAGADRAEAVGLLEPVDLTGIYALDLLNGLLAEAGREQVTGLEG</sequence>
<feature type="signal peptide" evidence="9">
    <location>
        <begin position="1"/>
        <end position="26"/>
    </location>
</feature>
<keyword evidence="11" id="KW-1185">Reference proteome</keyword>
<keyword evidence="6" id="KW-0997">Cell inner membrane</keyword>
<protein>
    <submittedName>
        <fullName evidence="10">ABC transporter substrate-binding protein</fullName>
    </submittedName>
</protein>
<evidence type="ECO:0000256" key="3">
    <source>
        <dbReference type="ARBA" id="ARBA00010742"/>
    </source>
</evidence>